<evidence type="ECO:0000256" key="1">
    <source>
        <dbReference type="ARBA" id="ARBA00001917"/>
    </source>
</evidence>
<evidence type="ECO:0000256" key="22">
    <source>
        <dbReference type="ARBA" id="ARBA00032538"/>
    </source>
</evidence>
<dbReference type="InterPro" id="IPR001478">
    <property type="entry name" value="PDZ"/>
</dbReference>
<dbReference type="Pfam" id="PF00175">
    <property type="entry name" value="NAD_binding_1"/>
    <property type="match status" value="1"/>
</dbReference>
<dbReference type="PRINTS" id="PR00371">
    <property type="entry name" value="FPNCR"/>
</dbReference>
<dbReference type="InterPro" id="IPR017938">
    <property type="entry name" value="Riboflavin_synthase-like_b-brl"/>
</dbReference>
<dbReference type="GO" id="GO:0005516">
    <property type="term" value="F:calmodulin binding"/>
    <property type="evidence" value="ECO:0007669"/>
    <property type="project" value="UniProtKB-KW"/>
</dbReference>
<dbReference type="SUPFAM" id="SSF50156">
    <property type="entry name" value="PDZ domain-like"/>
    <property type="match status" value="1"/>
</dbReference>
<dbReference type="CDD" id="cd00795">
    <property type="entry name" value="NOS_oxygenase_euk"/>
    <property type="match status" value="1"/>
</dbReference>
<protein>
    <recommendedName>
        <fullName evidence="23">Nitric oxide synthase 1</fullName>
        <ecNumber evidence="7">1.14.13.39</ecNumber>
    </recommendedName>
    <alternativeName>
        <fullName evidence="18">Constitutive NOS</fullName>
    </alternativeName>
    <alternativeName>
        <fullName evidence="20">NC-NOS</fullName>
    </alternativeName>
    <alternativeName>
        <fullName evidence="19">NOS type I</fullName>
    </alternativeName>
    <alternativeName>
        <fullName evidence="21">Neuronal NOS</fullName>
    </alternativeName>
    <alternativeName>
        <fullName evidence="24">Nitric oxide synthase, brain</fullName>
    </alternativeName>
    <alternativeName>
        <fullName evidence="22">Peptidyl-cysteine S-nitrosylase NOS1</fullName>
    </alternativeName>
</protein>
<dbReference type="SMART" id="SM00228">
    <property type="entry name" value="PDZ"/>
    <property type="match status" value="1"/>
</dbReference>
<evidence type="ECO:0000256" key="3">
    <source>
        <dbReference type="ARBA" id="ARBA00001974"/>
    </source>
</evidence>
<feature type="region of interest" description="Disordered" evidence="25">
    <location>
        <begin position="351"/>
        <end position="384"/>
    </location>
</feature>
<dbReference type="InterPro" id="IPR001433">
    <property type="entry name" value="OxRdtase_FAD/NAD-bd"/>
</dbReference>
<dbReference type="PANTHER" id="PTHR43410">
    <property type="entry name" value="NITRIC OXIDE SYNTHASE OXYGENASE"/>
    <property type="match status" value="1"/>
</dbReference>
<dbReference type="InterPro" id="IPR044943">
    <property type="entry name" value="NOS_dom_1"/>
</dbReference>
<dbReference type="Gene3D" id="3.90.340.10">
    <property type="entry name" value="Nitric Oxide Synthase, Chain A, domain 1"/>
    <property type="match status" value="1"/>
</dbReference>
<dbReference type="GO" id="GO:0010181">
    <property type="term" value="F:FMN binding"/>
    <property type="evidence" value="ECO:0007669"/>
    <property type="project" value="InterPro"/>
</dbReference>
<dbReference type="InterPro" id="IPR039261">
    <property type="entry name" value="FNR_nucleotide-bd"/>
</dbReference>
<dbReference type="FunFam" id="1.20.990.10:FF:000002">
    <property type="entry name" value="Nitric oxide synthase"/>
    <property type="match status" value="1"/>
</dbReference>
<evidence type="ECO:0000259" key="28">
    <source>
        <dbReference type="PROSITE" id="PS51384"/>
    </source>
</evidence>
<evidence type="ECO:0000256" key="10">
    <source>
        <dbReference type="ARBA" id="ARBA00022643"/>
    </source>
</evidence>
<evidence type="ECO:0000256" key="9">
    <source>
        <dbReference type="ARBA" id="ARBA00022630"/>
    </source>
</evidence>
<evidence type="ECO:0000313" key="29">
    <source>
        <dbReference type="EMBL" id="QHX41539.1"/>
    </source>
</evidence>
<feature type="compositionally biased region" description="Low complexity" evidence="25">
    <location>
        <begin position="171"/>
        <end position="184"/>
    </location>
</feature>
<dbReference type="FunFam" id="3.90.440.10:FF:000001">
    <property type="entry name" value="Endothelial nitric oxide synthase"/>
    <property type="match status" value="1"/>
</dbReference>
<dbReference type="InterPro" id="IPR001094">
    <property type="entry name" value="Flavdoxin-like"/>
</dbReference>
<organism evidence="29">
    <name type="scientific">Octopus vulgaris</name>
    <name type="common">Common octopus</name>
    <dbReference type="NCBI Taxonomy" id="6645"/>
    <lineage>
        <taxon>Eukaryota</taxon>
        <taxon>Metazoa</taxon>
        <taxon>Spiralia</taxon>
        <taxon>Lophotrochozoa</taxon>
        <taxon>Mollusca</taxon>
        <taxon>Cephalopoda</taxon>
        <taxon>Coleoidea</taxon>
        <taxon>Octopodiformes</taxon>
        <taxon>Octopoda</taxon>
        <taxon>Incirrata</taxon>
        <taxon>Octopodidae</taxon>
        <taxon>Octopus</taxon>
    </lineage>
</organism>
<keyword evidence="16" id="KW-0560">Oxidoreductase</keyword>
<evidence type="ECO:0000256" key="21">
    <source>
        <dbReference type="ARBA" id="ARBA00031374"/>
    </source>
</evidence>
<dbReference type="SUPFAM" id="SSF63380">
    <property type="entry name" value="Riboflavin synthase domain-like"/>
    <property type="match status" value="1"/>
</dbReference>
<keyword evidence="17" id="KW-0408">Iron</keyword>
<evidence type="ECO:0000256" key="23">
    <source>
        <dbReference type="ARBA" id="ARBA00035211"/>
    </source>
</evidence>
<dbReference type="PROSITE" id="PS50902">
    <property type="entry name" value="FLAVODOXIN_LIKE"/>
    <property type="match status" value="1"/>
</dbReference>
<dbReference type="PROSITE" id="PS60001">
    <property type="entry name" value="NOS"/>
    <property type="match status" value="1"/>
</dbReference>
<evidence type="ECO:0000256" key="18">
    <source>
        <dbReference type="ARBA" id="ARBA00029794"/>
    </source>
</evidence>
<accession>A0A6C0PN61</accession>
<evidence type="ECO:0000256" key="20">
    <source>
        <dbReference type="ARBA" id="ARBA00031302"/>
    </source>
</evidence>
<dbReference type="InterPro" id="IPR029039">
    <property type="entry name" value="Flavoprotein-like_sf"/>
</dbReference>
<dbReference type="InterPro" id="IPR008254">
    <property type="entry name" value="Flavodoxin/NO_synth"/>
</dbReference>
<dbReference type="InterPro" id="IPR001709">
    <property type="entry name" value="Flavoprot_Pyr_Nucl_cyt_Rdtase"/>
</dbReference>
<evidence type="ECO:0000256" key="4">
    <source>
        <dbReference type="ARBA" id="ARBA00004468"/>
    </source>
</evidence>
<evidence type="ECO:0000256" key="5">
    <source>
        <dbReference type="ARBA" id="ARBA00004552"/>
    </source>
</evidence>
<dbReference type="InterPro" id="IPR036034">
    <property type="entry name" value="PDZ_sf"/>
</dbReference>
<comment type="similarity">
    <text evidence="6">Belongs to the NOS family.</text>
</comment>
<dbReference type="PROSITE" id="PS50106">
    <property type="entry name" value="PDZ"/>
    <property type="match status" value="1"/>
</dbReference>
<dbReference type="Pfam" id="PF00595">
    <property type="entry name" value="PDZ"/>
    <property type="match status" value="1"/>
</dbReference>
<evidence type="ECO:0000256" key="2">
    <source>
        <dbReference type="ARBA" id="ARBA00001970"/>
    </source>
</evidence>
<dbReference type="GO" id="GO:0043197">
    <property type="term" value="C:dendritic spine"/>
    <property type="evidence" value="ECO:0007669"/>
    <property type="project" value="UniProtKB-SubCell"/>
</dbReference>
<dbReference type="GO" id="GO:1903522">
    <property type="term" value="P:regulation of blood circulation"/>
    <property type="evidence" value="ECO:0007669"/>
    <property type="project" value="UniProtKB-ARBA"/>
</dbReference>
<dbReference type="PRINTS" id="PR00369">
    <property type="entry name" value="FLAVODOXIN"/>
</dbReference>
<evidence type="ECO:0000256" key="25">
    <source>
        <dbReference type="SAM" id="MobiDB-lite"/>
    </source>
</evidence>
<feature type="domain" description="FAD-binding FR-type" evidence="28">
    <location>
        <begin position="1082"/>
        <end position="1327"/>
    </location>
</feature>
<dbReference type="PROSITE" id="PS51384">
    <property type="entry name" value="FAD_FR"/>
    <property type="match status" value="1"/>
</dbReference>
<comment type="subcellular location">
    <subcellularLocation>
        <location evidence="4">Cell membrane</location>
        <location evidence="4">Sarcolemma</location>
        <topology evidence="4">Peripheral membrane protein</topology>
    </subcellularLocation>
    <subcellularLocation>
        <location evidence="5">Cell projection</location>
        <location evidence="5">Dendritic spine</location>
    </subcellularLocation>
</comment>
<dbReference type="Gene3D" id="2.30.42.10">
    <property type="match status" value="1"/>
</dbReference>
<evidence type="ECO:0000256" key="19">
    <source>
        <dbReference type="ARBA" id="ARBA00029891"/>
    </source>
</evidence>
<comment type="cofactor">
    <cofactor evidence="1">
        <name>FMN</name>
        <dbReference type="ChEBI" id="CHEBI:58210"/>
    </cofactor>
</comment>
<evidence type="ECO:0000259" key="26">
    <source>
        <dbReference type="PROSITE" id="PS50106"/>
    </source>
</evidence>
<evidence type="ECO:0000256" key="16">
    <source>
        <dbReference type="ARBA" id="ARBA00023002"/>
    </source>
</evidence>
<dbReference type="InterPro" id="IPR044944">
    <property type="entry name" value="NOS_dom_3"/>
</dbReference>
<dbReference type="Gene3D" id="3.90.1230.10">
    <property type="entry name" value="Nitric Oxide Synthase, Chain A, domain 3"/>
    <property type="match status" value="1"/>
</dbReference>
<dbReference type="InterPro" id="IPR023173">
    <property type="entry name" value="NADPH_Cyt_P450_Rdtase_alpha"/>
</dbReference>
<evidence type="ECO:0000256" key="12">
    <source>
        <dbReference type="ARBA" id="ARBA00022827"/>
    </source>
</evidence>
<dbReference type="InterPro" id="IPR003097">
    <property type="entry name" value="CysJ-like_FAD-binding"/>
</dbReference>
<sequence>MSYIPNTLLVKVKKSHDLGLGFAVNERPSKPHVMISEVFLNGPAKETGQIYVGDSILRINDTDVSDMNFDQVADILKNVVVDETVTLFLKGPEGSMTHLETIFLDNGTPRTMRVTKPIPNESFVNRLKRTFGPSVPSAVNPIRRFYHMDSGKTKKNNASPKKEPFFPNDKTSSLTSSTSSSSTTPKRKTHSFSDGSDIIRNGSLPVDCPDRSDVNCQTRKNIVNTAPNPANAVKETVLGDGGNGSPKITLTAVQSVPGDPNSTNLQNQMSGDRGIGGGGGGGDGGGGVRGVRSDGYGDCDVIVIKQEQNQIKVIMANEDGGSVSETIRDDKGNTNAVIGDEKKTAAVNDVVNGTPTKSRSRSGSRHNLYCENTGRGSPERRGSSPVKYCKLKCYQTEKVTTDMLHLKSVEPVTCSPNGCKGSIMFPRVKKARTDPRPKEEVLVQAKAFMDEYFSSIRRLNTPAHQKRWQEVMQSIEKTGTYDLTKTELTFGAKTAWRNAPRCIGRIQWSKLQVFDCRHITSTREMFEAICNHIKYGTNKGNIRSAITIFPQRTDGKHDFRIWNAQIIRYAGYKNPDDTVTGDPVSVEFTEICQKIGWKGKGGMFDILPLVLQADGQDPEWYDIPPELVLEIAIKHPTFEWFEELGLKWFAFPGVSNLLFDCGGLEFTAAPFNGWYMGTEIGSRNLCDESRYNLAKVIGKRMNLDINRDSSLWKDRVLVETNLAILHSFQSHHVTISDHHTAAESFMKHFENEQRLRNGCPADWVWIVPPMSGSVTPVYHQEMLNYVLKPSYDYMVDPWKTHVWKKDREKCKQQGERPKRKFGFRDIARAVKFSAKLMGKALARRVKCTIMYGTETGKSERFAKTLCEIFKHAFDAKMMCMEDYDITDLEHEALVLMVTSTFGNGDPPENGWSFANALYEMKSQMAASEPKCQTTSYIRMSVSSETDITNKEEVSDAQTLSMESGKLSNVRYSVFGLGSRAYPNFCAFGHYLNKVFSDLGAERVSPMIEGDELSAQEESFKEWANAVFKAACDTFCLQDDVNIQEATGALHGSDQSWSLGKYRLQEGAKDLDLCAGLSAIHAKQIAIATVVSRQQLQSPLSDRQTILLILDTKGCTELSYLPGDHLGIYPPNDPKLVDIVLSRLHNAPPIDQLVKLEMLQERSPALGPSKSWTSFERFPPCTLRTAFTRYLDIMITPSKNLLQLFSVLATDDFDRERLDKLSKDAQAYEQWKQYNNPNLPEVLQEFPSLFVPPTLLMTQIPLLQQRFYSVSSSPKYHPGEIHLTIAIAKYVKPNGKIHSGVCTTWLNSCPVGEKIPCIVRAAPNFHMPEDDTRPIIMVGPGSGIAPFRSFWQQRKIDKEMLPEPRRGEKIGWGNITLYFGCRNRNVDNIYEAELETYKTENVLQDVHYAFSREPGTKKTYVQHMLVKNSKMVSDAIVREGGHFYVCGDVQMASDVSNTIELILREEAHMTAECAKNYVLKLRDANRFHEDIFGVTVHRSTPTSHVPDKSAIQSNRNFSIPEVEENL</sequence>
<feature type="region of interest" description="Disordered" evidence="25">
    <location>
        <begin position="270"/>
        <end position="291"/>
    </location>
</feature>
<evidence type="ECO:0000256" key="11">
    <source>
        <dbReference type="ARBA" id="ARBA00022723"/>
    </source>
</evidence>
<dbReference type="Gene3D" id="2.40.30.10">
    <property type="entry name" value="Translation factors"/>
    <property type="match status" value="1"/>
</dbReference>
<feature type="domain" description="PDZ" evidence="26">
    <location>
        <begin position="9"/>
        <end position="78"/>
    </location>
</feature>
<dbReference type="InterPro" id="IPR044940">
    <property type="entry name" value="NOS_dom_2"/>
</dbReference>
<dbReference type="GO" id="GO:0004517">
    <property type="term" value="F:nitric-oxide synthase activity"/>
    <property type="evidence" value="ECO:0007669"/>
    <property type="project" value="UniProtKB-EC"/>
</dbReference>
<dbReference type="GO" id="GO:0006809">
    <property type="term" value="P:nitric oxide biosynthetic process"/>
    <property type="evidence" value="ECO:0007669"/>
    <property type="project" value="InterPro"/>
</dbReference>
<reference evidence="29" key="1">
    <citation type="submission" date="2019-06" db="EMBL/GenBank/DDBJ databases">
        <title>Sensory nociceptive neurons and pathways in the arm of the cephalopod Octopus vulgaris.</title>
        <authorList>
            <person name="Imperadore P."/>
            <person name="Di Cristina G."/>
            <person name="Fiorito G."/>
        </authorList>
    </citation>
    <scope>NUCLEOTIDE SEQUENCE</scope>
</reference>
<evidence type="ECO:0000256" key="24">
    <source>
        <dbReference type="ARBA" id="ARBA00035474"/>
    </source>
</evidence>
<dbReference type="GO" id="GO:0042383">
    <property type="term" value="C:sarcolemma"/>
    <property type="evidence" value="ECO:0007669"/>
    <property type="project" value="UniProtKB-SubCell"/>
</dbReference>
<evidence type="ECO:0000256" key="13">
    <source>
        <dbReference type="ARBA" id="ARBA00022843"/>
    </source>
</evidence>
<dbReference type="Gene3D" id="3.40.50.80">
    <property type="entry name" value="Nucleotide-binding domain of ferredoxin-NADP reductase (FNR) module"/>
    <property type="match status" value="1"/>
</dbReference>
<feature type="domain" description="Flavodoxin-like" evidence="27">
    <location>
        <begin position="847"/>
        <end position="1027"/>
    </location>
</feature>
<dbReference type="Pfam" id="PF02898">
    <property type="entry name" value="NO_synthase"/>
    <property type="match status" value="1"/>
</dbReference>
<dbReference type="SUPFAM" id="SSF52343">
    <property type="entry name" value="Ferredoxin reductase-like, C-terminal NADP-linked domain"/>
    <property type="match status" value="1"/>
</dbReference>
<dbReference type="SUPFAM" id="SSF52218">
    <property type="entry name" value="Flavoproteins"/>
    <property type="match status" value="1"/>
</dbReference>
<keyword evidence="15" id="KW-0112">Calmodulin-binding</keyword>
<dbReference type="Gene3D" id="3.90.440.10">
    <property type="entry name" value="Nitric Oxide Synthase,Heme Domain,Chain A domain 2"/>
    <property type="match status" value="1"/>
</dbReference>
<feature type="region of interest" description="Disordered" evidence="25">
    <location>
        <begin position="1498"/>
        <end position="1525"/>
    </location>
</feature>
<keyword evidence="9" id="KW-0285">Flavoprotein</keyword>
<comment type="cofactor">
    <cofactor evidence="2">
        <name>heme b</name>
        <dbReference type="ChEBI" id="CHEBI:60344"/>
    </cofactor>
</comment>
<evidence type="ECO:0000256" key="7">
    <source>
        <dbReference type="ARBA" id="ARBA00012989"/>
    </source>
</evidence>
<proteinExistence type="evidence at transcript level"/>
<evidence type="ECO:0000256" key="17">
    <source>
        <dbReference type="ARBA" id="ARBA00023004"/>
    </source>
</evidence>
<keyword evidence="12" id="KW-0274">FAD</keyword>
<keyword evidence="11" id="KW-0479">Metal-binding</keyword>
<evidence type="ECO:0000256" key="14">
    <source>
        <dbReference type="ARBA" id="ARBA00022857"/>
    </source>
</evidence>
<dbReference type="EC" id="1.14.13.39" evidence="7"/>
<dbReference type="CDD" id="cd06202">
    <property type="entry name" value="Nitric_oxide_synthase"/>
    <property type="match status" value="1"/>
</dbReference>
<evidence type="ECO:0000259" key="27">
    <source>
        <dbReference type="PROSITE" id="PS50902"/>
    </source>
</evidence>
<dbReference type="InterPro" id="IPR050607">
    <property type="entry name" value="NOS"/>
</dbReference>
<dbReference type="Pfam" id="PF00258">
    <property type="entry name" value="Flavodoxin_1"/>
    <property type="match status" value="1"/>
</dbReference>
<dbReference type="Gene3D" id="3.40.50.360">
    <property type="match status" value="1"/>
</dbReference>
<evidence type="ECO:0000256" key="15">
    <source>
        <dbReference type="ARBA" id="ARBA00022860"/>
    </source>
</evidence>
<dbReference type="SUPFAM" id="SSF56512">
    <property type="entry name" value="Nitric oxide (NO) synthase oxygenase domain"/>
    <property type="match status" value="1"/>
</dbReference>
<name>A0A6C0PN61_OCTVU</name>
<feature type="compositionally biased region" description="Gly residues" evidence="25">
    <location>
        <begin position="273"/>
        <end position="289"/>
    </location>
</feature>
<dbReference type="PANTHER" id="PTHR43410:SF1">
    <property type="entry name" value="NITRIC OXIDE SYNTHASE"/>
    <property type="match status" value="1"/>
</dbReference>
<comment type="cofactor">
    <cofactor evidence="3">
        <name>FAD</name>
        <dbReference type="ChEBI" id="CHEBI:57692"/>
    </cofactor>
</comment>
<keyword evidence="14" id="KW-0521">NADP</keyword>
<dbReference type="FunFam" id="3.40.50.80:FF:000003">
    <property type="entry name" value="Nitric oxide synthase"/>
    <property type="match status" value="1"/>
</dbReference>
<keyword evidence="10" id="KW-0288">FMN</keyword>
<keyword evidence="8" id="KW-0349">Heme</keyword>
<dbReference type="Pfam" id="PF00667">
    <property type="entry name" value="FAD_binding_1"/>
    <property type="match status" value="1"/>
</dbReference>
<dbReference type="InterPro" id="IPR004030">
    <property type="entry name" value="NOS_N"/>
</dbReference>
<dbReference type="GO" id="GO:0046872">
    <property type="term" value="F:metal ion binding"/>
    <property type="evidence" value="ECO:0007669"/>
    <property type="project" value="UniProtKB-KW"/>
</dbReference>
<dbReference type="EMBL" id="MN081832">
    <property type="protein sequence ID" value="QHX41539.1"/>
    <property type="molecule type" value="mRNA"/>
</dbReference>
<evidence type="ECO:0000256" key="8">
    <source>
        <dbReference type="ARBA" id="ARBA00022617"/>
    </source>
</evidence>
<keyword evidence="13" id="KW-0832">Ubl conjugation</keyword>
<feature type="region of interest" description="Disordered" evidence="25">
    <location>
        <begin position="146"/>
        <end position="207"/>
    </location>
</feature>
<dbReference type="Gene3D" id="1.20.990.10">
    <property type="entry name" value="NADPH-cytochrome p450 Reductase, Chain A, domain 3"/>
    <property type="match status" value="1"/>
</dbReference>
<dbReference type="InterPro" id="IPR036119">
    <property type="entry name" value="NOS_N_sf"/>
</dbReference>
<dbReference type="InterPro" id="IPR017927">
    <property type="entry name" value="FAD-bd_FR_type"/>
</dbReference>
<evidence type="ECO:0000256" key="6">
    <source>
        <dbReference type="ARBA" id="ARBA00006267"/>
    </source>
</evidence>